<proteinExistence type="predicted"/>
<reference evidence="2" key="1">
    <citation type="journal article" date="2020" name="Phytopathology">
        <title>Genome Sequence Resources of Colletotrichum truncatum, C. plurivorum, C. musicola, and C. sojae: Four Species Pathogenic to Soybean (Glycine max).</title>
        <authorList>
            <person name="Rogerio F."/>
            <person name="Boufleur T.R."/>
            <person name="Ciampi-Guillardi M."/>
            <person name="Sukno S.A."/>
            <person name="Thon M.R."/>
            <person name="Massola Junior N.S."/>
            <person name="Baroncelli R."/>
        </authorList>
    </citation>
    <scope>NUCLEOTIDE SEQUENCE</scope>
    <source>
        <strain evidence="2">LFN00145</strain>
    </source>
</reference>
<evidence type="ECO:0000313" key="2">
    <source>
        <dbReference type="EMBL" id="KAF6835425.1"/>
    </source>
</evidence>
<comment type="caution">
    <text evidence="2">The sequence shown here is derived from an EMBL/GenBank/DDBJ whole genome shotgun (WGS) entry which is preliminary data.</text>
</comment>
<feature type="compositionally biased region" description="Basic and acidic residues" evidence="1">
    <location>
        <begin position="122"/>
        <end position="133"/>
    </location>
</feature>
<keyword evidence="3" id="KW-1185">Reference proteome</keyword>
<dbReference type="EMBL" id="WIGO01000040">
    <property type="protein sequence ID" value="KAF6835425.1"/>
    <property type="molecule type" value="Genomic_DNA"/>
</dbReference>
<accession>A0A8H6KQL1</accession>
<dbReference type="AlphaFoldDB" id="A0A8H6KQL1"/>
<gene>
    <name evidence="2" type="ORF">CPLU01_04296</name>
</gene>
<protein>
    <submittedName>
        <fullName evidence="2">Uncharacterized protein</fullName>
    </submittedName>
</protein>
<name>A0A8H6KQL1_9PEZI</name>
<sequence>MGSTCHDACRWSWNIGTLHFTSPPPLGQPGCAASHVDIIRAREGMRVFNGPWPAALFLQSRALRCMECGRIVPPDGEPSALSNAPDARDSILRLQCQCAPSTAAVDPTAKRERVGGRKRILRDREPPGTDPTHRNLPGAHSRVVQLRTNGSNSLTRSPSTLGTLPYEHSGSPAQSTSFPRRILAMQWSSATPSSCSWMHFSHLGERGSVMVVGISGGWASTHRSPSFRDPSLWQVSIEHARDFVLRARWSGLGSDHHPVQ</sequence>
<evidence type="ECO:0000313" key="3">
    <source>
        <dbReference type="Proteomes" id="UP000654918"/>
    </source>
</evidence>
<dbReference type="Proteomes" id="UP000654918">
    <property type="component" value="Unassembled WGS sequence"/>
</dbReference>
<feature type="compositionally biased region" description="Polar residues" evidence="1">
    <location>
        <begin position="146"/>
        <end position="162"/>
    </location>
</feature>
<feature type="region of interest" description="Disordered" evidence="1">
    <location>
        <begin position="115"/>
        <end position="175"/>
    </location>
</feature>
<evidence type="ECO:0000256" key="1">
    <source>
        <dbReference type="SAM" id="MobiDB-lite"/>
    </source>
</evidence>
<organism evidence="2 3">
    <name type="scientific">Colletotrichum plurivorum</name>
    <dbReference type="NCBI Taxonomy" id="2175906"/>
    <lineage>
        <taxon>Eukaryota</taxon>
        <taxon>Fungi</taxon>
        <taxon>Dikarya</taxon>
        <taxon>Ascomycota</taxon>
        <taxon>Pezizomycotina</taxon>
        <taxon>Sordariomycetes</taxon>
        <taxon>Hypocreomycetidae</taxon>
        <taxon>Glomerellales</taxon>
        <taxon>Glomerellaceae</taxon>
        <taxon>Colletotrichum</taxon>
        <taxon>Colletotrichum orchidearum species complex</taxon>
    </lineage>
</organism>